<organism evidence="2 3">
    <name type="scientific">Mikania micrantha</name>
    <name type="common">bitter vine</name>
    <dbReference type="NCBI Taxonomy" id="192012"/>
    <lineage>
        <taxon>Eukaryota</taxon>
        <taxon>Viridiplantae</taxon>
        <taxon>Streptophyta</taxon>
        <taxon>Embryophyta</taxon>
        <taxon>Tracheophyta</taxon>
        <taxon>Spermatophyta</taxon>
        <taxon>Magnoliopsida</taxon>
        <taxon>eudicotyledons</taxon>
        <taxon>Gunneridae</taxon>
        <taxon>Pentapetalae</taxon>
        <taxon>asterids</taxon>
        <taxon>campanulids</taxon>
        <taxon>Asterales</taxon>
        <taxon>Asteraceae</taxon>
        <taxon>Asteroideae</taxon>
        <taxon>Heliantheae alliance</taxon>
        <taxon>Eupatorieae</taxon>
        <taxon>Mikania</taxon>
    </lineage>
</organism>
<feature type="domain" description="NADP-dependent oxidoreductase" evidence="1">
    <location>
        <begin position="48"/>
        <end position="365"/>
    </location>
</feature>
<comment type="caution">
    <text evidence="2">The sequence shown here is derived from an EMBL/GenBank/DDBJ whole genome shotgun (WGS) entry which is preliminary data.</text>
</comment>
<dbReference type="AlphaFoldDB" id="A0A5N6M7L6"/>
<proteinExistence type="predicted"/>
<dbReference type="Gene3D" id="3.20.20.100">
    <property type="entry name" value="NADP-dependent oxidoreductase domain"/>
    <property type="match status" value="1"/>
</dbReference>
<dbReference type="InterPro" id="IPR023210">
    <property type="entry name" value="NADP_OxRdtase_dom"/>
</dbReference>
<keyword evidence="3" id="KW-1185">Reference proteome</keyword>
<evidence type="ECO:0000259" key="1">
    <source>
        <dbReference type="Pfam" id="PF00248"/>
    </source>
</evidence>
<dbReference type="PANTHER" id="PTHR43147">
    <property type="entry name" value="PROTEIN TAS"/>
    <property type="match status" value="1"/>
</dbReference>
<protein>
    <recommendedName>
        <fullName evidence="1">NADP-dependent oxidoreductase domain-containing protein</fullName>
    </recommendedName>
</protein>
<dbReference type="PROSITE" id="PS51257">
    <property type="entry name" value="PROKAR_LIPOPROTEIN"/>
    <property type="match status" value="1"/>
</dbReference>
<dbReference type="Pfam" id="PF00248">
    <property type="entry name" value="Aldo_ket_red"/>
    <property type="match status" value="1"/>
</dbReference>
<accession>A0A5N6M7L6</accession>
<evidence type="ECO:0000313" key="3">
    <source>
        <dbReference type="Proteomes" id="UP000326396"/>
    </source>
</evidence>
<dbReference type="Proteomes" id="UP000326396">
    <property type="component" value="Linkage Group LG6"/>
</dbReference>
<evidence type="ECO:0000313" key="2">
    <source>
        <dbReference type="EMBL" id="KAD3336635.1"/>
    </source>
</evidence>
<dbReference type="OrthoDB" id="2310150at2759"/>
<reference evidence="2 3" key="1">
    <citation type="submission" date="2019-05" db="EMBL/GenBank/DDBJ databases">
        <title>Mikania micrantha, genome provides insights into the molecular mechanism of rapid growth.</title>
        <authorList>
            <person name="Liu B."/>
        </authorList>
    </citation>
    <scope>NUCLEOTIDE SEQUENCE [LARGE SCALE GENOMIC DNA]</scope>
    <source>
        <strain evidence="2">NLD-2019</strain>
        <tissue evidence="2">Leaf</tissue>
    </source>
</reference>
<gene>
    <name evidence="2" type="ORF">E3N88_32154</name>
</gene>
<dbReference type="SUPFAM" id="SSF51430">
    <property type="entry name" value="NAD(P)-linked oxidoreductase"/>
    <property type="match status" value="1"/>
</dbReference>
<dbReference type="InterPro" id="IPR036812">
    <property type="entry name" value="NAD(P)_OxRdtase_dom_sf"/>
</dbReference>
<sequence>MVKKIAHIFALGVSHTTYQQISCSISACSSGAMAVPLSNLSLNLRVSKLCLGTMTFGEQNSLSESFNLLDKAFDSGINFFDSAEMYPVPQREETQGRSEEYFGRWLKERKIPRDRVVFATKVSGPSGQMTWIRGGPTCLDSKNIKEAIDNSLLRARTDYIDLYQVHWPDRLVYYLYKLHWYNFIIISSELCPGFSCSYVPMFGETDYDPVRQYNVVSFEEQLDALGRAIDAGKIRFVGVSNETPYGVMKFIQAAENNPAYPRIISVQNSYNLLCRNFDAGLAECCHLERVSLLAYSPLAMGLLSGKYLLPDGGADDARLNLFRGRYSEGESRYNLSNPTIREATKAYISIAERYGIHPVSLAIGFPIPAHEETLNTGRPAVQYTRFHGCNNAVREKDGDFVSLELSRLALSSIRVVFSVSQIQPIHVTMRLHTQIKAQRRAKRMTTKSDFVAMASGEDEPLTIFREKNPWNTTVVAYLFCDRQ</sequence>
<name>A0A5N6M7L6_9ASTR</name>
<dbReference type="EMBL" id="SZYD01000016">
    <property type="protein sequence ID" value="KAD3336635.1"/>
    <property type="molecule type" value="Genomic_DNA"/>
</dbReference>
<dbReference type="CDD" id="cd19094">
    <property type="entry name" value="AKR_Tas-like"/>
    <property type="match status" value="1"/>
</dbReference>
<dbReference type="PANTHER" id="PTHR43147:SF2">
    <property type="entry name" value="NADP-DEPENDENT OXIDOREDUCTASE DOMAIN-CONTAINING PROTEIN"/>
    <property type="match status" value="1"/>
</dbReference>